<dbReference type="Proteomes" id="UP000664800">
    <property type="component" value="Unassembled WGS sequence"/>
</dbReference>
<evidence type="ECO:0000313" key="2">
    <source>
        <dbReference type="Proteomes" id="UP000664800"/>
    </source>
</evidence>
<reference evidence="1" key="1">
    <citation type="submission" date="2021-02" db="EMBL/GenBank/DDBJ databases">
        <title>Thiocyanate and organic carbon inputs drive convergent selection for specific autotrophic Afipia and Thiobacillus strains within complex microbiomes.</title>
        <authorList>
            <person name="Huddy R.J."/>
            <person name="Sachdeva R."/>
            <person name="Kadzinga F."/>
            <person name="Kantor R.S."/>
            <person name="Harrison S.T.L."/>
            <person name="Banfield J.F."/>
        </authorList>
    </citation>
    <scope>NUCLEOTIDE SEQUENCE</scope>
    <source>
        <strain evidence="1">SCN18_13_7_16_R3_B_64_19</strain>
    </source>
</reference>
<dbReference type="InterPro" id="IPR021317">
    <property type="entry name" value="DUF2917"/>
</dbReference>
<organism evidence="1 2">
    <name type="scientific">Thiomonas arsenitoxydans (strain DSM 22701 / CIP 110005 / 3As)</name>
    <dbReference type="NCBI Taxonomy" id="426114"/>
    <lineage>
        <taxon>Bacteria</taxon>
        <taxon>Pseudomonadati</taxon>
        <taxon>Pseudomonadota</taxon>
        <taxon>Betaproteobacteria</taxon>
        <taxon>Burkholderiales</taxon>
        <taxon>Thiomonas</taxon>
    </lineage>
</organism>
<evidence type="ECO:0000313" key="1">
    <source>
        <dbReference type="EMBL" id="MBN8743729.1"/>
    </source>
</evidence>
<dbReference type="EMBL" id="JAFKMR010000013">
    <property type="protein sequence ID" value="MBN8743729.1"/>
    <property type="molecule type" value="Genomic_DNA"/>
</dbReference>
<gene>
    <name evidence="1" type="ORF">J0I24_05410</name>
</gene>
<protein>
    <submittedName>
        <fullName evidence="1">DUF2917 domain-containing protein</fullName>
    </submittedName>
</protein>
<name>A0A8I1MV60_THIA3</name>
<proteinExistence type="predicted"/>
<dbReference type="Pfam" id="PF11142">
    <property type="entry name" value="DUF2917"/>
    <property type="match status" value="1"/>
</dbReference>
<comment type="caution">
    <text evidence="1">The sequence shown here is derived from an EMBL/GenBank/DDBJ whole genome shotgun (WGS) entry which is preliminary data.</text>
</comment>
<dbReference type="AlphaFoldDB" id="A0A8I1MV60"/>
<sequence length="90" mass="9647">MYRLEPGMLLCLERAAGTQLRVLSGQVWITESGQPDDVFLFAGQAYDVIGAGRVLVESLVALGSVTLIDSHGPALVKTRHPSKNTALALR</sequence>
<accession>A0A8I1MV60</accession>
<dbReference type="RefSeq" id="WP_276708594.1">
    <property type="nucleotide sequence ID" value="NZ_JAFKMQ010000049.1"/>
</dbReference>